<evidence type="ECO:0000259" key="5">
    <source>
        <dbReference type="Pfam" id="PF02525"/>
    </source>
</evidence>
<gene>
    <name evidence="6" type="ORF">IF129_15745</name>
</gene>
<protein>
    <submittedName>
        <fullName evidence="6">NAD(P)H-dependent oxidoreductase</fullName>
    </submittedName>
</protein>
<accession>A0A927IDT7</accession>
<dbReference type="Gene3D" id="3.40.50.360">
    <property type="match status" value="1"/>
</dbReference>
<evidence type="ECO:0000313" key="7">
    <source>
        <dbReference type="Proteomes" id="UP000632289"/>
    </source>
</evidence>
<dbReference type="InterPro" id="IPR052397">
    <property type="entry name" value="NADPH-QR_MdaB"/>
</dbReference>
<evidence type="ECO:0000256" key="1">
    <source>
        <dbReference type="ARBA" id="ARBA00001974"/>
    </source>
</evidence>
<dbReference type="PANTHER" id="PTHR46305:SF3">
    <property type="entry name" value="NADPH:QUINONE OXIDOREDUCTASE MDAB"/>
    <property type="match status" value="1"/>
</dbReference>
<dbReference type="RefSeq" id="WP_191210287.1">
    <property type="nucleotide sequence ID" value="NZ_BAABKL010000050.1"/>
</dbReference>
<organism evidence="6 7">
    <name type="scientific">Streptomyces chumphonensis</name>
    <dbReference type="NCBI Taxonomy" id="1214925"/>
    <lineage>
        <taxon>Bacteria</taxon>
        <taxon>Bacillati</taxon>
        <taxon>Actinomycetota</taxon>
        <taxon>Actinomycetes</taxon>
        <taxon>Kitasatosporales</taxon>
        <taxon>Streptomycetaceae</taxon>
        <taxon>Streptomyces</taxon>
    </lineage>
</organism>
<dbReference type="PANTHER" id="PTHR46305">
    <property type="match status" value="1"/>
</dbReference>
<sequence>MDGRLCAGDGRVAENPKADYGTGGSLTDARYMLSVTFNAPREAFDDVSEPFLRGASVDDMLLPVHLSARFVGLSALPTFAAFDVEKNPEVEADLTRFDHHLGIVFGTPASLAAGAV</sequence>
<evidence type="ECO:0000256" key="2">
    <source>
        <dbReference type="ARBA" id="ARBA00022630"/>
    </source>
</evidence>
<evidence type="ECO:0000256" key="3">
    <source>
        <dbReference type="ARBA" id="ARBA00022827"/>
    </source>
</evidence>
<feature type="domain" description="Flavodoxin-like fold" evidence="5">
    <location>
        <begin position="20"/>
        <end position="94"/>
    </location>
</feature>
<dbReference type="Pfam" id="PF02525">
    <property type="entry name" value="Flavodoxin_2"/>
    <property type="match status" value="1"/>
</dbReference>
<comment type="cofactor">
    <cofactor evidence="1">
        <name>FAD</name>
        <dbReference type="ChEBI" id="CHEBI:57692"/>
    </cofactor>
</comment>
<keyword evidence="7" id="KW-1185">Reference proteome</keyword>
<keyword evidence="2" id="KW-0285">Flavoprotein</keyword>
<evidence type="ECO:0000313" key="6">
    <source>
        <dbReference type="EMBL" id="MBD3932999.1"/>
    </source>
</evidence>
<dbReference type="Proteomes" id="UP000632289">
    <property type="component" value="Unassembled WGS sequence"/>
</dbReference>
<name>A0A927IDT7_9ACTN</name>
<keyword evidence="3" id="KW-0274">FAD</keyword>
<comment type="caution">
    <text evidence="6">The sequence shown here is derived from an EMBL/GenBank/DDBJ whole genome shotgun (WGS) entry which is preliminary data.</text>
</comment>
<reference evidence="6" key="1">
    <citation type="submission" date="2020-09" db="EMBL/GenBank/DDBJ databases">
        <title>Secondary metabolite and genome analysis of marine Streptomyces chumphonensis KK1-2T.</title>
        <authorList>
            <person name="Phongsopitanun W."/>
            <person name="Kanchanasin P."/>
            <person name="Pittayakhajonwut P."/>
            <person name="Suwanborirux K."/>
            <person name="Tanasupawat S."/>
        </authorList>
    </citation>
    <scope>NUCLEOTIDE SEQUENCE</scope>
    <source>
        <strain evidence="6">KK1-2</strain>
    </source>
</reference>
<dbReference type="EMBL" id="JACXYU010000007">
    <property type="protein sequence ID" value="MBD3932999.1"/>
    <property type="molecule type" value="Genomic_DNA"/>
</dbReference>
<proteinExistence type="inferred from homology"/>
<comment type="similarity">
    <text evidence="4">Belongs to the oxidoreductase MdaB family.</text>
</comment>
<dbReference type="AlphaFoldDB" id="A0A927IDT7"/>
<dbReference type="SUPFAM" id="SSF52218">
    <property type="entry name" value="Flavoproteins"/>
    <property type="match status" value="1"/>
</dbReference>
<dbReference type="InterPro" id="IPR003680">
    <property type="entry name" value="Flavodoxin_fold"/>
</dbReference>
<evidence type="ECO:0000256" key="4">
    <source>
        <dbReference type="ARBA" id="ARBA00037981"/>
    </source>
</evidence>
<dbReference type="InterPro" id="IPR029039">
    <property type="entry name" value="Flavoprotein-like_sf"/>
</dbReference>